<dbReference type="InterPro" id="IPR029063">
    <property type="entry name" value="SAM-dependent_MTases_sf"/>
</dbReference>
<protein>
    <submittedName>
        <fullName evidence="2">Methyltransferase family protein</fullName>
    </submittedName>
</protein>
<evidence type="ECO:0000313" key="3">
    <source>
        <dbReference type="Proteomes" id="UP000319213"/>
    </source>
</evidence>
<evidence type="ECO:0000313" key="2">
    <source>
        <dbReference type="EMBL" id="TQM75528.1"/>
    </source>
</evidence>
<dbReference type="InterPro" id="IPR050508">
    <property type="entry name" value="Methyltransf_Superfamily"/>
</dbReference>
<comment type="caution">
    <text evidence="2">The sequence shown here is derived from an EMBL/GenBank/DDBJ whole genome shotgun (WGS) entry which is preliminary data.</text>
</comment>
<dbReference type="RefSeq" id="WP_142259531.1">
    <property type="nucleotide sequence ID" value="NZ_BMPV01000001.1"/>
</dbReference>
<accession>A0A543IY76</accession>
<keyword evidence="3" id="KW-1185">Reference proteome</keyword>
<name>A0A543IY76_9ACTN</name>
<proteinExistence type="predicted"/>
<dbReference type="GO" id="GO:0032259">
    <property type="term" value="P:methylation"/>
    <property type="evidence" value="ECO:0007669"/>
    <property type="project" value="UniProtKB-KW"/>
</dbReference>
<reference evidence="2 3" key="1">
    <citation type="submission" date="2019-06" db="EMBL/GenBank/DDBJ databases">
        <title>Sequencing the genomes of 1000 actinobacteria strains.</title>
        <authorList>
            <person name="Klenk H.-P."/>
        </authorList>
    </citation>
    <scope>NUCLEOTIDE SEQUENCE [LARGE SCALE GENOMIC DNA]</scope>
    <source>
        <strain evidence="2 3">DSM 43186</strain>
    </source>
</reference>
<dbReference type="EMBL" id="VFPQ01000001">
    <property type="protein sequence ID" value="TQM75528.1"/>
    <property type="molecule type" value="Genomic_DNA"/>
</dbReference>
<dbReference type="SUPFAM" id="SSF53335">
    <property type="entry name" value="S-adenosyl-L-methionine-dependent methyltransferases"/>
    <property type="match status" value="1"/>
</dbReference>
<dbReference type="PANTHER" id="PTHR42912">
    <property type="entry name" value="METHYLTRANSFERASE"/>
    <property type="match status" value="1"/>
</dbReference>
<dbReference type="Pfam" id="PF13649">
    <property type="entry name" value="Methyltransf_25"/>
    <property type="match status" value="1"/>
</dbReference>
<organism evidence="2 3">
    <name type="scientific">Thermopolyspora flexuosa</name>
    <dbReference type="NCBI Taxonomy" id="103836"/>
    <lineage>
        <taxon>Bacteria</taxon>
        <taxon>Bacillati</taxon>
        <taxon>Actinomycetota</taxon>
        <taxon>Actinomycetes</taxon>
        <taxon>Streptosporangiales</taxon>
        <taxon>Streptosporangiaceae</taxon>
        <taxon>Thermopolyspora</taxon>
    </lineage>
</organism>
<dbReference type="AlphaFoldDB" id="A0A543IY76"/>
<evidence type="ECO:0000259" key="1">
    <source>
        <dbReference type="Pfam" id="PF13649"/>
    </source>
</evidence>
<keyword evidence="2" id="KW-0808">Transferase</keyword>
<dbReference type="Gene3D" id="3.40.50.150">
    <property type="entry name" value="Vaccinia Virus protein VP39"/>
    <property type="match status" value="1"/>
</dbReference>
<feature type="domain" description="Methyltransferase" evidence="1">
    <location>
        <begin position="59"/>
        <end position="153"/>
    </location>
</feature>
<keyword evidence="2" id="KW-0489">Methyltransferase</keyword>
<dbReference type="Proteomes" id="UP000319213">
    <property type="component" value="Unassembled WGS sequence"/>
</dbReference>
<sequence length="219" mass="23846">MGLATRHDHTTGHTGHAGERLFHHPLVFELAAETLFAGRRREMYLRLAALSGVRPGRRVLDVGCGTGYLSRILAAVAGPEGHVTGVDPSPDMIGRARRQAPANCTYLVGEGQSLELPDESFDVVVSSLTLHHVPQEHRAAVMAEMFRVLRPGGRLLVAEFRPPANPLLARLVNLLAGPALREDTRRMLAELVPQAGFRVEETGELPVALHYVRATRPAV</sequence>
<dbReference type="GO" id="GO:0008168">
    <property type="term" value="F:methyltransferase activity"/>
    <property type="evidence" value="ECO:0007669"/>
    <property type="project" value="UniProtKB-KW"/>
</dbReference>
<gene>
    <name evidence="2" type="ORF">FHX40_2238</name>
</gene>
<dbReference type="CDD" id="cd02440">
    <property type="entry name" value="AdoMet_MTases"/>
    <property type="match status" value="1"/>
</dbReference>
<dbReference type="InterPro" id="IPR041698">
    <property type="entry name" value="Methyltransf_25"/>
</dbReference>
<dbReference type="OrthoDB" id="9808140at2"/>